<reference evidence="1 2" key="1">
    <citation type="journal article" date="2016" name="Front. Microbiol.">
        <title>Single-Cell (Meta-)Genomics of a Dimorphic Candidatus Thiomargarita nelsonii Reveals Genomic Plasticity.</title>
        <authorList>
            <person name="Flood B.E."/>
            <person name="Fliss P."/>
            <person name="Jones D.S."/>
            <person name="Dick G.J."/>
            <person name="Jain S."/>
            <person name="Kaster A.K."/>
            <person name="Winkel M."/>
            <person name="Mussmann M."/>
            <person name="Bailey J."/>
        </authorList>
    </citation>
    <scope>NUCLEOTIDE SEQUENCE [LARGE SCALE GENOMIC DNA]</scope>
    <source>
        <strain evidence="1">Hydrate Ridge</strain>
    </source>
</reference>
<evidence type="ECO:0000313" key="2">
    <source>
        <dbReference type="Proteomes" id="UP000030428"/>
    </source>
</evidence>
<keyword evidence="2" id="KW-1185">Reference proteome</keyword>
<dbReference type="Proteomes" id="UP000030428">
    <property type="component" value="Unassembled WGS sequence"/>
</dbReference>
<sequence>MFYSYKNFFILSKNPQKTNNNNTNLKFYMNKRFKQLDYDHFEEVHNNGEAGNNSEQRRGR</sequence>
<comment type="caution">
    <text evidence="1">The sequence shown here is derived from an EMBL/GenBank/DDBJ whole genome shotgun (WGS) entry which is preliminary data.</text>
</comment>
<accession>A0A0A6P758</accession>
<evidence type="ECO:0000313" key="1">
    <source>
        <dbReference type="EMBL" id="KHD06618.1"/>
    </source>
</evidence>
<gene>
    <name evidence="1" type="ORF">PN36_14765</name>
</gene>
<name>A0A0A6P758_9GAMM</name>
<organism evidence="1 2">
    <name type="scientific">Candidatus Thiomargarita nelsonii</name>
    <dbReference type="NCBI Taxonomy" id="1003181"/>
    <lineage>
        <taxon>Bacteria</taxon>
        <taxon>Pseudomonadati</taxon>
        <taxon>Pseudomonadota</taxon>
        <taxon>Gammaproteobacteria</taxon>
        <taxon>Thiotrichales</taxon>
        <taxon>Thiotrichaceae</taxon>
        <taxon>Thiomargarita</taxon>
    </lineage>
</organism>
<protein>
    <submittedName>
        <fullName evidence="1">Uncharacterized protein</fullName>
    </submittedName>
</protein>
<proteinExistence type="predicted"/>
<dbReference type="EMBL" id="JSZA02000051">
    <property type="protein sequence ID" value="KHD06618.1"/>
    <property type="molecule type" value="Genomic_DNA"/>
</dbReference>
<dbReference type="AlphaFoldDB" id="A0A0A6P758"/>